<dbReference type="Proteomes" id="UP001501637">
    <property type="component" value="Unassembled WGS sequence"/>
</dbReference>
<comment type="caution">
    <text evidence="2">The sequence shown here is derived from an EMBL/GenBank/DDBJ whole genome shotgun (WGS) entry which is preliminary data.</text>
</comment>
<feature type="transmembrane region" description="Helical" evidence="1">
    <location>
        <begin position="76"/>
        <end position="93"/>
    </location>
</feature>
<dbReference type="RefSeq" id="WP_344519097.1">
    <property type="nucleotide sequence ID" value="NZ_BAAAUG010000019.1"/>
</dbReference>
<keyword evidence="1" id="KW-1133">Transmembrane helix</keyword>
<evidence type="ECO:0000313" key="3">
    <source>
        <dbReference type="Proteomes" id="UP001501637"/>
    </source>
</evidence>
<protein>
    <recommendedName>
        <fullName evidence="4">Integral membrane protein</fullName>
    </recommendedName>
</protein>
<feature type="transmembrane region" description="Helical" evidence="1">
    <location>
        <begin position="105"/>
        <end position="122"/>
    </location>
</feature>
<evidence type="ECO:0000256" key="1">
    <source>
        <dbReference type="SAM" id="Phobius"/>
    </source>
</evidence>
<organism evidence="2 3">
    <name type="scientific">Streptomyces rectiviolaceus</name>
    <dbReference type="NCBI Taxonomy" id="332591"/>
    <lineage>
        <taxon>Bacteria</taxon>
        <taxon>Bacillati</taxon>
        <taxon>Actinomycetota</taxon>
        <taxon>Actinomycetes</taxon>
        <taxon>Kitasatosporales</taxon>
        <taxon>Streptomycetaceae</taxon>
        <taxon>Streptomyces</taxon>
    </lineage>
</organism>
<feature type="transmembrane region" description="Helical" evidence="1">
    <location>
        <begin position="6"/>
        <end position="25"/>
    </location>
</feature>
<proteinExistence type="predicted"/>
<reference evidence="3" key="1">
    <citation type="journal article" date="2019" name="Int. J. Syst. Evol. Microbiol.">
        <title>The Global Catalogue of Microorganisms (GCM) 10K type strain sequencing project: providing services to taxonomists for standard genome sequencing and annotation.</title>
        <authorList>
            <consortium name="The Broad Institute Genomics Platform"/>
            <consortium name="The Broad Institute Genome Sequencing Center for Infectious Disease"/>
            <person name="Wu L."/>
            <person name="Ma J."/>
        </authorList>
    </citation>
    <scope>NUCLEOTIDE SEQUENCE [LARGE SCALE GENOMIC DNA]</scope>
    <source>
        <strain evidence="3">JCM 9092</strain>
    </source>
</reference>
<name>A0ABP6M829_9ACTN</name>
<evidence type="ECO:0008006" key="4">
    <source>
        <dbReference type="Google" id="ProtNLM"/>
    </source>
</evidence>
<sequence>METTFKASFMLAVAAEVVLVAVLVFQVWRKERHGSTAPLVFTGDDALAGAALFGGAMALTALLSDGWGGMSTTDTLLYAVTFGIVTAGFATFLRRADKGRPEYGRIAFLLPVGFGVLAGLSGV</sequence>
<accession>A0ABP6M829</accession>
<keyword evidence="1" id="KW-0472">Membrane</keyword>
<dbReference type="EMBL" id="BAAAUG010000019">
    <property type="protein sequence ID" value="GAA3087795.1"/>
    <property type="molecule type" value="Genomic_DNA"/>
</dbReference>
<gene>
    <name evidence="2" type="ORF">GCM10010449_09210</name>
</gene>
<evidence type="ECO:0000313" key="2">
    <source>
        <dbReference type="EMBL" id="GAA3087795.1"/>
    </source>
</evidence>
<feature type="transmembrane region" description="Helical" evidence="1">
    <location>
        <begin position="46"/>
        <end position="64"/>
    </location>
</feature>
<keyword evidence="1" id="KW-0812">Transmembrane</keyword>
<keyword evidence="3" id="KW-1185">Reference proteome</keyword>